<sequence>MTPGIEGMDIYLLRTPRLPLATLGELNQCFHQELLDAYFLKLFSDPELVDAICIASEELGRQLVEWLKSPLYPLSPKVRLSLFKYVLRMSARSTPFGKFSGISLGEFSEYSRIELSGQQSPHVRFDMGFSGHIAKTAMSQSSIRHSLEYTVNNSLFEQGEQYRFIERKEGAGRRSYQWTKVTKNPILQSVLEIAKAPIRFNELVAHVSEMGVPAAAASEYLDLLVKEQLLVSELEASVTGENHYNYLLKRLGGLCPENDMVAHLRHLKGYAKQAMAGLIPASALKSALGPLENGWSGKDIVQVDLRIGSTHNVLGKRARDTILREVAELLPLNEPIVPKQIQDFCRRFLARYGEREMPLMEVLDQDRGIGYGDKDGQYLDCNPLIKGLGLSRNNNNTDLHSHLSRSIYARYRELGGFSPDVPEIAITDLIARAPLKPANRDLPLTGFVLGEILAPNGHELDSGKFRFNVMACGGPSALPLMARFSHLDPALECRLREIASWEEAKSKNAVMAEIVHLPEDRIGNIMQRPQLRRYEIPLLANCTVPDQSQIPLTDLYVSVKDGMVWLRSGSLDKYVIPRLSCAHNFRYGVTAYQFLCDLQFQSNSLDISWEWGALDGLPFLPRVIYKHLILSRAEWNIPKGSVDDLAKVGESTMVAGLRARFGLPGMVVLADADNELVLDLTNPFAQQILLERLKKGNAKLLECLHENGSPVSDMENRAYANEVILPFYTDSVIRDCPPSGNMDIKGDLIRSFPPGSEWLYTKIYCGERDADRILMEHLPHIIKGFKGRGLIAKWHFIRYRDPEAHIRLRFLTKGAIPALDYAGLMLAISESFSPLIASGIVHRLTFDTYEREIERYGERTMESCEEIFGIDSNHVLQMLPLFLRPGGEQTRWICAAAGIDDMLDAFGATTSEKLTMVDNWRDAFAHEFKVDRKIKAKIDNRYRKFRSILEVNLLDHRKTSGTINNYRIERVAALENVFSDLGKWRGGKTGSILASLCHMYLNKVFFVNQRENEMVIYHFLGKFYHAQICRAEVECTV</sequence>
<evidence type="ECO:0000259" key="2">
    <source>
        <dbReference type="Pfam" id="PF14028"/>
    </source>
</evidence>
<keyword evidence="4" id="KW-1185">Reference proteome</keyword>
<gene>
    <name evidence="3" type="ORF">GCM10007415_01410</name>
</gene>
<name>A0A917HC37_9SPHI</name>
<comment type="caution">
    <text evidence="3">The sequence shown here is derived from an EMBL/GenBank/DDBJ whole genome shotgun (WGS) entry which is preliminary data.</text>
</comment>
<feature type="domain" description="Lantibiotic dehydratase N-terminal" evidence="1">
    <location>
        <begin position="45"/>
        <end position="689"/>
    </location>
</feature>
<protein>
    <submittedName>
        <fullName evidence="3">Lantibiotic dehydratase</fullName>
    </submittedName>
</protein>
<feature type="domain" description="Thiopeptide-type bacteriocin biosynthesis" evidence="2">
    <location>
        <begin position="758"/>
        <end position="1024"/>
    </location>
</feature>
<dbReference type="EMBL" id="BMER01000001">
    <property type="protein sequence ID" value="GGG73779.1"/>
    <property type="molecule type" value="Genomic_DNA"/>
</dbReference>
<evidence type="ECO:0000313" key="4">
    <source>
        <dbReference type="Proteomes" id="UP000660862"/>
    </source>
</evidence>
<dbReference type="NCBIfam" id="TIGR03891">
    <property type="entry name" value="thiopep_ocin"/>
    <property type="match status" value="1"/>
</dbReference>
<dbReference type="AlphaFoldDB" id="A0A917HC37"/>
<dbReference type="Proteomes" id="UP000660862">
    <property type="component" value="Unassembled WGS sequence"/>
</dbReference>
<dbReference type="Pfam" id="PF04738">
    <property type="entry name" value="Lant_dehydr_N"/>
    <property type="match status" value="1"/>
</dbReference>
<evidence type="ECO:0000259" key="1">
    <source>
        <dbReference type="Pfam" id="PF04738"/>
    </source>
</evidence>
<dbReference type="InterPro" id="IPR023809">
    <property type="entry name" value="Thiopep_bacteriocin_synth_dom"/>
</dbReference>
<organism evidence="3 4">
    <name type="scientific">Parapedobacter pyrenivorans</name>
    <dbReference type="NCBI Taxonomy" id="1305674"/>
    <lineage>
        <taxon>Bacteria</taxon>
        <taxon>Pseudomonadati</taxon>
        <taxon>Bacteroidota</taxon>
        <taxon>Sphingobacteriia</taxon>
        <taxon>Sphingobacteriales</taxon>
        <taxon>Sphingobacteriaceae</taxon>
        <taxon>Parapedobacter</taxon>
    </lineage>
</organism>
<reference evidence="3" key="1">
    <citation type="journal article" date="2014" name="Int. J. Syst. Evol. Microbiol.">
        <title>Complete genome sequence of Corynebacterium casei LMG S-19264T (=DSM 44701T), isolated from a smear-ripened cheese.</title>
        <authorList>
            <consortium name="US DOE Joint Genome Institute (JGI-PGF)"/>
            <person name="Walter F."/>
            <person name="Albersmeier A."/>
            <person name="Kalinowski J."/>
            <person name="Ruckert C."/>
        </authorList>
    </citation>
    <scope>NUCLEOTIDE SEQUENCE</scope>
    <source>
        <strain evidence="3">CGMCC 1.12195</strain>
    </source>
</reference>
<evidence type="ECO:0000313" key="3">
    <source>
        <dbReference type="EMBL" id="GGG73779.1"/>
    </source>
</evidence>
<accession>A0A917HC37</accession>
<reference evidence="3" key="2">
    <citation type="submission" date="2020-09" db="EMBL/GenBank/DDBJ databases">
        <authorList>
            <person name="Sun Q."/>
            <person name="Zhou Y."/>
        </authorList>
    </citation>
    <scope>NUCLEOTIDE SEQUENCE</scope>
    <source>
        <strain evidence="3">CGMCC 1.12195</strain>
    </source>
</reference>
<proteinExistence type="predicted"/>
<dbReference type="RefSeq" id="WP_188504027.1">
    <property type="nucleotide sequence ID" value="NZ_BMER01000001.1"/>
</dbReference>
<dbReference type="Pfam" id="PF14028">
    <property type="entry name" value="Lant_dehydr_C"/>
    <property type="match status" value="1"/>
</dbReference>
<dbReference type="InterPro" id="IPR006827">
    <property type="entry name" value="Lant_deHydtase_N"/>
</dbReference>